<gene>
    <name evidence="2" type="ORF">PHLGIDRAFT_122549</name>
</gene>
<dbReference type="HOGENOM" id="CLU_1050152_0_0_1"/>
<feature type="region of interest" description="Disordered" evidence="1">
    <location>
        <begin position="177"/>
        <end position="251"/>
    </location>
</feature>
<evidence type="ECO:0000313" key="3">
    <source>
        <dbReference type="Proteomes" id="UP000053257"/>
    </source>
</evidence>
<evidence type="ECO:0000256" key="1">
    <source>
        <dbReference type="SAM" id="MobiDB-lite"/>
    </source>
</evidence>
<organism evidence="2 3">
    <name type="scientific">Phlebiopsis gigantea (strain 11061_1 CR5-6)</name>
    <name type="common">White-rot fungus</name>
    <name type="synonym">Peniophora gigantea</name>
    <dbReference type="NCBI Taxonomy" id="745531"/>
    <lineage>
        <taxon>Eukaryota</taxon>
        <taxon>Fungi</taxon>
        <taxon>Dikarya</taxon>
        <taxon>Basidiomycota</taxon>
        <taxon>Agaricomycotina</taxon>
        <taxon>Agaricomycetes</taxon>
        <taxon>Polyporales</taxon>
        <taxon>Phanerochaetaceae</taxon>
        <taxon>Phlebiopsis</taxon>
    </lineage>
</organism>
<protein>
    <submittedName>
        <fullName evidence="2">Uncharacterized protein</fullName>
    </submittedName>
</protein>
<feature type="compositionally biased region" description="Basic and acidic residues" evidence="1">
    <location>
        <begin position="181"/>
        <end position="210"/>
    </location>
</feature>
<sequence>MPHNREDKDLPSFGELRATEVEYNTYTTCTQKRNQFLKLADTWFAAFYAEDAMPPDAMLLMSRNMQHYHLRETKEEVLAEIIHLFLPRKAPYIPDIDFTPPDSMVGETQIALAKRKAINAAWRKAKNAWLKSDERKKLVKGYCDLLEQLTKISCLYLWPTQPEKLMTHAQLEELIETEGNQAEKDKARAKKEAKGKGKPGAKKDAEKKDGGGAAERGGEQGPLERMYYIPNTVEGPEDIHNKGNHWDTSNAHKRRGTFVAVELQF</sequence>
<dbReference type="Proteomes" id="UP000053257">
    <property type="component" value="Unassembled WGS sequence"/>
</dbReference>
<accession>A0A0C3S3C1</accession>
<dbReference type="EMBL" id="KN840683">
    <property type="protein sequence ID" value="KIP02320.1"/>
    <property type="molecule type" value="Genomic_DNA"/>
</dbReference>
<keyword evidence="3" id="KW-1185">Reference proteome</keyword>
<name>A0A0C3S3C1_PHLG1</name>
<reference evidence="2 3" key="1">
    <citation type="journal article" date="2014" name="PLoS Genet.">
        <title>Analysis of the Phlebiopsis gigantea genome, transcriptome and secretome provides insight into its pioneer colonization strategies of wood.</title>
        <authorList>
            <person name="Hori C."/>
            <person name="Ishida T."/>
            <person name="Igarashi K."/>
            <person name="Samejima M."/>
            <person name="Suzuki H."/>
            <person name="Master E."/>
            <person name="Ferreira P."/>
            <person name="Ruiz-Duenas F.J."/>
            <person name="Held B."/>
            <person name="Canessa P."/>
            <person name="Larrondo L.F."/>
            <person name="Schmoll M."/>
            <person name="Druzhinina I.S."/>
            <person name="Kubicek C.P."/>
            <person name="Gaskell J.A."/>
            <person name="Kersten P."/>
            <person name="St John F."/>
            <person name="Glasner J."/>
            <person name="Sabat G."/>
            <person name="Splinter BonDurant S."/>
            <person name="Syed K."/>
            <person name="Yadav J."/>
            <person name="Mgbeahuruike A.C."/>
            <person name="Kovalchuk A."/>
            <person name="Asiegbu F.O."/>
            <person name="Lackner G."/>
            <person name="Hoffmeister D."/>
            <person name="Rencoret J."/>
            <person name="Gutierrez A."/>
            <person name="Sun H."/>
            <person name="Lindquist E."/>
            <person name="Barry K."/>
            <person name="Riley R."/>
            <person name="Grigoriev I.V."/>
            <person name="Henrissat B."/>
            <person name="Kues U."/>
            <person name="Berka R.M."/>
            <person name="Martinez A.T."/>
            <person name="Covert S.F."/>
            <person name="Blanchette R.A."/>
            <person name="Cullen D."/>
        </authorList>
    </citation>
    <scope>NUCLEOTIDE SEQUENCE [LARGE SCALE GENOMIC DNA]</scope>
    <source>
        <strain evidence="2 3">11061_1 CR5-6</strain>
    </source>
</reference>
<dbReference type="AlphaFoldDB" id="A0A0C3S3C1"/>
<evidence type="ECO:0000313" key="2">
    <source>
        <dbReference type="EMBL" id="KIP02320.1"/>
    </source>
</evidence>
<proteinExistence type="predicted"/>